<feature type="signal peptide" evidence="7">
    <location>
        <begin position="1"/>
        <end position="21"/>
    </location>
</feature>
<protein>
    <submittedName>
        <fullName evidence="10">CD177 antigen</fullName>
    </submittedName>
</protein>
<evidence type="ECO:0000256" key="7">
    <source>
        <dbReference type="SAM" id="SignalP"/>
    </source>
</evidence>
<dbReference type="GeneID" id="101703751"/>
<dbReference type="Pfam" id="PF00021">
    <property type="entry name" value="UPAR_LY6"/>
    <property type="match status" value="4"/>
</dbReference>
<dbReference type="CDD" id="cd23623">
    <property type="entry name" value="TFP_LU_ECD_CD177_rpt1"/>
    <property type="match status" value="1"/>
</dbReference>
<feature type="chain" id="PRO_5043365843" evidence="7">
    <location>
        <begin position="22"/>
        <end position="442"/>
    </location>
</feature>
<dbReference type="PANTHER" id="PTHR16529">
    <property type="entry name" value="CD177 ANTIGEN"/>
    <property type="match status" value="1"/>
</dbReference>
<dbReference type="GO" id="GO:2001044">
    <property type="term" value="P:regulation of integrin-mediated signaling pathway"/>
    <property type="evidence" value="ECO:0007669"/>
    <property type="project" value="TreeGrafter"/>
</dbReference>
<evidence type="ECO:0000256" key="3">
    <source>
        <dbReference type="ARBA" id="ARBA00022729"/>
    </source>
</evidence>
<evidence type="ECO:0000256" key="5">
    <source>
        <dbReference type="ARBA" id="ARBA00023180"/>
    </source>
</evidence>
<dbReference type="InterPro" id="IPR051899">
    <property type="entry name" value="Fert-Immune_med_protein"/>
</dbReference>
<name>A0AAX6SDS6_HETGA</name>
<keyword evidence="5" id="KW-0325">Glycoprotein</keyword>
<dbReference type="InterPro" id="IPR045860">
    <property type="entry name" value="Snake_toxin-like_sf"/>
</dbReference>
<comment type="subcellular location">
    <subcellularLocation>
        <location evidence="1">Cell membrane</location>
    </subcellularLocation>
</comment>
<proteinExistence type="predicted"/>
<dbReference type="CDD" id="cd23624">
    <property type="entry name" value="TFP_LU_ECD_CD177_rpt3"/>
    <property type="match status" value="1"/>
</dbReference>
<dbReference type="GO" id="GO:0043315">
    <property type="term" value="P:positive regulation of neutrophil degranulation"/>
    <property type="evidence" value="ECO:0007669"/>
    <property type="project" value="TreeGrafter"/>
</dbReference>
<evidence type="ECO:0000256" key="2">
    <source>
        <dbReference type="ARBA" id="ARBA00022475"/>
    </source>
</evidence>
<dbReference type="AlphaFoldDB" id="A0AAX6SDS6"/>
<dbReference type="Proteomes" id="UP000694906">
    <property type="component" value="Unplaced"/>
</dbReference>
<dbReference type="SUPFAM" id="SSF57302">
    <property type="entry name" value="Snake toxin-like"/>
    <property type="match status" value="2"/>
</dbReference>
<dbReference type="CTD" id="57126"/>
<dbReference type="InterPro" id="IPR016054">
    <property type="entry name" value="LY6_UPA_recep-like"/>
</dbReference>
<feature type="transmembrane region" description="Helical" evidence="6">
    <location>
        <begin position="415"/>
        <end position="437"/>
    </location>
</feature>
<dbReference type="GO" id="GO:0044853">
    <property type="term" value="C:plasma membrane raft"/>
    <property type="evidence" value="ECO:0007669"/>
    <property type="project" value="TreeGrafter"/>
</dbReference>
<keyword evidence="3 7" id="KW-0732">Signal</keyword>
<keyword evidence="6" id="KW-1133">Transmembrane helix</keyword>
<evidence type="ECO:0000259" key="8">
    <source>
        <dbReference type="Pfam" id="PF00021"/>
    </source>
</evidence>
<feature type="domain" description="UPAR/Ly6" evidence="8">
    <location>
        <begin position="234"/>
        <end position="302"/>
    </location>
</feature>
<evidence type="ECO:0000256" key="1">
    <source>
        <dbReference type="ARBA" id="ARBA00004236"/>
    </source>
</evidence>
<accession>A0AAX6SDS6</accession>
<dbReference type="RefSeq" id="XP_021106628.1">
    <property type="nucleotide sequence ID" value="XM_021250969.1"/>
</dbReference>
<reference evidence="10" key="1">
    <citation type="submission" date="2025-08" db="UniProtKB">
        <authorList>
            <consortium name="RefSeq"/>
        </authorList>
    </citation>
    <scope>IDENTIFICATION</scope>
</reference>
<feature type="domain" description="UPAR/Ly6" evidence="8">
    <location>
        <begin position="130"/>
        <end position="214"/>
    </location>
</feature>
<keyword evidence="6" id="KW-0812">Transmembrane</keyword>
<evidence type="ECO:0000313" key="9">
    <source>
        <dbReference type="Proteomes" id="UP000694906"/>
    </source>
</evidence>
<keyword evidence="9" id="KW-1185">Reference proteome</keyword>
<dbReference type="PANTHER" id="PTHR16529:SF8">
    <property type="entry name" value="CD177 ANTIGEN"/>
    <property type="match status" value="1"/>
</dbReference>
<evidence type="ECO:0000256" key="6">
    <source>
        <dbReference type="SAM" id="Phobius"/>
    </source>
</evidence>
<dbReference type="CDD" id="cd23637">
    <property type="entry name" value="TFP_LU_ECD_CD177_rpt4"/>
    <property type="match status" value="1"/>
</dbReference>
<organism evidence="9 10">
    <name type="scientific">Heterocephalus glaber</name>
    <name type="common">Naked mole rat</name>
    <dbReference type="NCBI Taxonomy" id="10181"/>
    <lineage>
        <taxon>Eukaryota</taxon>
        <taxon>Metazoa</taxon>
        <taxon>Chordata</taxon>
        <taxon>Craniata</taxon>
        <taxon>Vertebrata</taxon>
        <taxon>Euteleostomi</taxon>
        <taxon>Mammalia</taxon>
        <taxon>Eutheria</taxon>
        <taxon>Euarchontoglires</taxon>
        <taxon>Glires</taxon>
        <taxon>Rodentia</taxon>
        <taxon>Hystricomorpha</taxon>
        <taxon>Bathyergidae</taxon>
        <taxon>Heterocephalus</taxon>
    </lineage>
</organism>
<evidence type="ECO:0000256" key="4">
    <source>
        <dbReference type="ARBA" id="ARBA00023136"/>
    </source>
</evidence>
<dbReference type="GO" id="GO:0007159">
    <property type="term" value="P:leukocyte cell-cell adhesion"/>
    <property type="evidence" value="ECO:0007669"/>
    <property type="project" value="TreeGrafter"/>
</dbReference>
<feature type="domain" description="UPAR/Ly6" evidence="8">
    <location>
        <begin position="47"/>
        <end position="112"/>
    </location>
</feature>
<gene>
    <name evidence="10" type="primary">Cd177</name>
</gene>
<keyword evidence="2" id="KW-1003">Cell membrane</keyword>
<sequence>MSPAPLLAFLGVTFLLPGVQTLNCQWGTTEIVRNVSQLPLTWTSSQTACEINEGCQETLLLIENGPQVSLVLTKGCTAQKDQEAKVTEHRAGPGLSITSYTRVCRHRDFCNDLSSTVPLWAPPSDTVPGSLRCPLCFSNDDCPQNGPQQICPAGYTHCYNGVVKFIGGGIASNLRVQGCMPQPGCNLLNGTQLIGSMDVTENCSPRSAIQTCNRGTMLRIAAGLSQKPVEWTTNQEENCNPGEVCQETLLLIDVGHKSLLVGSKGCSSPQRQDAPTVFIHSGSPGVLVASYAWFCSSILCNSAKSSSVLLNSLPRPAASAPGSLQCPVCVQFGGSCSQVSNFIICPNGTNHCYKGDIYTRGGGVSATLAVQGCMPESSKSLLKEAQKIGIFSVNEDFEGKTKDPLPPSSSAPAPYLALVAGLGLPVAFWCGGFLLPVKSIFP</sequence>
<feature type="domain" description="UPAR/Ly6" evidence="8">
    <location>
        <begin position="323"/>
        <end position="396"/>
    </location>
</feature>
<dbReference type="GO" id="GO:0098742">
    <property type="term" value="P:cell-cell adhesion via plasma-membrane adhesion molecules"/>
    <property type="evidence" value="ECO:0007669"/>
    <property type="project" value="TreeGrafter"/>
</dbReference>
<dbReference type="GO" id="GO:0045217">
    <property type="term" value="P:cell-cell junction maintenance"/>
    <property type="evidence" value="ECO:0007669"/>
    <property type="project" value="TreeGrafter"/>
</dbReference>
<evidence type="ECO:0000313" key="10">
    <source>
        <dbReference type="RefSeq" id="XP_021106628.1"/>
    </source>
</evidence>
<dbReference type="CDD" id="cd23636">
    <property type="entry name" value="TFP_LU_ECD_CD177_rpt2"/>
    <property type="match status" value="1"/>
</dbReference>
<keyword evidence="4 6" id="KW-0472">Membrane</keyword>